<sequence>MFLSYLHWRYWIVGSRRFKEIASIDIQYSPTGYLDVYHPIKKKQASPIILFVYGGSWSSGSKLLYTTFANTLRELGYVVIVPDYRKYPEVKIDAMYKDIREAMKWAYKHANEIHGDPDMIYMLGHSAGAQLISQVVLSDVIEKAKYSQMSFMNKKHDPTIIHEPFDFLPQIEGLLLFSGVYDIQRHLSFETSRGIEKVSAMSRVMGSTVEGYKTNSPLCLIERNASLFTNEIVDLWPRILLLHGQKDTIVGMDQSANMFNALGRVFPAEHRDDVDVRMRLYKRMNHSEPVTALMPDLFSRKSLQKSLIRDIKEFIDIPEED</sequence>
<proteinExistence type="predicted"/>
<dbReference type="SUPFAM" id="SSF53474">
    <property type="entry name" value="alpha/beta-Hydrolases"/>
    <property type="match status" value="1"/>
</dbReference>
<dbReference type="Gene3D" id="3.40.50.1820">
    <property type="entry name" value="alpha/beta hydrolase"/>
    <property type="match status" value="1"/>
</dbReference>
<evidence type="ECO:0000259" key="2">
    <source>
        <dbReference type="Pfam" id="PF20434"/>
    </source>
</evidence>
<keyword evidence="4" id="KW-1185">Reference proteome</keyword>
<dbReference type="InterPro" id="IPR050300">
    <property type="entry name" value="GDXG_lipolytic_enzyme"/>
</dbReference>
<accession>A0A9P6Z2A1</accession>
<dbReference type="PANTHER" id="PTHR48081:SF33">
    <property type="entry name" value="KYNURENINE FORMAMIDASE"/>
    <property type="match status" value="1"/>
</dbReference>
<dbReference type="AlphaFoldDB" id="A0A9P6Z2A1"/>
<gene>
    <name evidence="3" type="ORF">G6F50_006912</name>
</gene>
<dbReference type="Pfam" id="PF20434">
    <property type="entry name" value="BD-FAE"/>
    <property type="match status" value="1"/>
</dbReference>
<comment type="caution">
    <text evidence="3">The sequence shown here is derived from an EMBL/GenBank/DDBJ whole genome shotgun (WGS) entry which is preliminary data.</text>
</comment>
<dbReference type="EMBL" id="JAANIU010001049">
    <property type="protein sequence ID" value="KAG1568857.1"/>
    <property type="molecule type" value="Genomic_DNA"/>
</dbReference>
<organism evidence="3 4">
    <name type="scientific">Rhizopus delemar</name>
    <dbReference type="NCBI Taxonomy" id="936053"/>
    <lineage>
        <taxon>Eukaryota</taxon>
        <taxon>Fungi</taxon>
        <taxon>Fungi incertae sedis</taxon>
        <taxon>Mucoromycota</taxon>
        <taxon>Mucoromycotina</taxon>
        <taxon>Mucoromycetes</taxon>
        <taxon>Mucorales</taxon>
        <taxon>Mucorineae</taxon>
        <taxon>Rhizopodaceae</taxon>
        <taxon>Rhizopus</taxon>
    </lineage>
</organism>
<keyword evidence="1" id="KW-0378">Hydrolase</keyword>
<evidence type="ECO:0000256" key="1">
    <source>
        <dbReference type="ARBA" id="ARBA00022801"/>
    </source>
</evidence>
<name>A0A9P6Z2A1_9FUNG</name>
<dbReference type="InterPro" id="IPR049492">
    <property type="entry name" value="BD-FAE-like_dom"/>
</dbReference>
<evidence type="ECO:0000313" key="4">
    <source>
        <dbReference type="Proteomes" id="UP000740926"/>
    </source>
</evidence>
<dbReference type="Proteomes" id="UP000740926">
    <property type="component" value="Unassembled WGS sequence"/>
</dbReference>
<feature type="domain" description="BD-FAE-like" evidence="2">
    <location>
        <begin position="34"/>
        <end position="262"/>
    </location>
</feature>
<protein>
    <recommendedName>
        <fullName evidence="2">BD-FAE-like domain-containing protein</fullName>
    </recommendedName>
</protein>
<dbReference type="GO" id="GO:0004061">
    <property type="term" value="F:arylformamidase activity"/>
    <property type="evidence" value="ECO:0007669"/>
    <property type="project" value="TreeGrafter"/>
</dbReference>
<evidence type="ECO:0000313" key="3">
    <source>
        <dbReference type="EMBL" id="KAG1568857.1"/>
    </source>
</evidence>
<dbReference type="PANTHER" id="PTHR48081">
    <property type="entry name" value="AB HYDROLASE SUPERFAMILY PROTEIN C4A8.06C"/>
    <property type="match status" value="1"/>
</dbReference>
<reference evidence="3 4" key="1">
    <citation type="journal article" date="2020" name="Microb. Genom.">
        <title>Genetic diversity of clinical and environmental Mucorales isolates obtained from an investigation of mucormycosis cases among solid organ transplant recipients.</title>
        <authorList>
            <person name="Nguyen M.H."/>
            <person name="Kaul D."/>
            <person name="Muto C."/>
            <person name="Cheng S.J."/>
            <person name="Richter R.A."/>
            <person name="Bruno V.M."/>
            <person name="Liu G."/>
            <person name="Beyhan S."/>
            <person name="Sundermann A.J."/>
            <person name="Mounaud S."/>
            <person name="Pasculle A.W."/>
            <person name="Nierman W.C."/>
            <person name="Driscoll E."/>
            <person name="Cumbie R."/>
            <person name="Clancy C.J."/>
            <person name="Dupont C.L."/>
        </authorList>
    </citation>
    <scope>NUCLEOTIDE SEQUENCE [LARGE SCALE GENOMIC DNA]</scope>
    <source>
        <strain evidence="3 4">GL24</strain>
    </source>
</reference>
<dbReference type="InterPro" id="IPR029058">
    <property type="entry name" value="AB_hydrolase_fold"/>
</dbReference>